<feature type="domain" description="SLH" evidence="2">
    <location>
        <begin position="740"/>
        <end position="807"/>
    </location>
</feature>
<evidence type="ECO:0000256" key="1">
    <source>
        <dbReference type="ARBA" id="ARBA00022729"/>
    </source>
</evidence>
<keyword evidence="1" id="KW-0732">Signal</keyword>
<dbReference type="InterPro" id="IPR051417">
    <property type="entry name" value="SDr/BOS_complex"/>
</dbReference>
<dbReference type="Proteomes" id="UP001183582">
    <property type="component" value="Unassembled WGS sequence"/>
</dbReference>
<evidence type="ECO:0000259" key="2">
    <source>
        <dbReference type="PROSITE" id="PS51272"/>
    </source>
</evidence>
<dbReference type="PANTHER" id="PTHR23303">
    <property type="entry name" value="CARBOXYPEPTIDASE REGULATORY REGION-CONTAINING"/>
    <property type="match status" value="1"/>
</dbReference>
<feature type="domain" description="SLH" evidence="2">
    <location>
        <begin position="871"/>
        <end position="938"/>
    </location>
</feature>
<name>A0AAJ2HIQ5_9MICO</name>
<dbReference type="AlphaFoldDB" id="A0AAJ2HIQ5"/>
<dbReference type="Pfam" id="PF00395">
    <property type="entry name" value="SLH"/>
    <property type="match status" value="1"/>
</dbReference>
<gene>
    <name evidence="3" type="ORF">KZC50_15135</name>
</gene>
<evidence type="ECO:0000313" key="4">
    <source>
        <dbReference type="Proteomes" id="UP001183582"/>
    </source>
</evidence>
<dbReference type="RefSeq" id="WP_310892203.1">
    <property type="nucleotide sequence ID" value="NZ_BAAAGR010000005.1"/>
</dbReference>
<dbReference type="PANTHER" id="PTHR23303:SF14">
    <property type="entry name" value="BOS COMPLEX SUBUNIT NOMO1-RELATED"/>
    <property type="match status" value="1"/>
</dbReference>
<proteinExistence type="predicted"/>
<organism evidence="3 4">
    <name type="scientific">Microbacterium aurantiacum</name>
    <dbReference type="NCBI Taxonomy" id="162393"/>
    <lineage>
        <taxon>Bacteria</taxon>
        <taxon>Bacillati</taxon>
        <taxon>Actinomycetota</taxon>
        <taxon>Actinomycetes</taxon>
        <taxon>Micrococcales</taxon>
        <taxon>Microbacteriaceae</taxon>
        <taxon>Microbacterium</taxon>
    </lineage>
</organism>
<comment type="caution">
    <text evidence="3">The sequence shown here is derived from an EMBL/GenBank/DDBJ whole genome shotgun (WGS) entry which is preliminary data.</text>
</comment>
<dbReference type="PROSITE" id="PS51272">
    <property type="entry name" value="SLH"/>
    <property type="match status" value="2"/>
</dbReference>
<evidence type="ECO:0000313" key="3">
    <source>
        <dbReference type="EMBL" id="MDS0246931.1"/>
    </source>
</evidence>
<reference evidence="3 4" key="1">
    <citation type="submission" date="2021-06" db="EMBL/GenBank/DDBJ databases">
        <title>Genome-based taxonomic framework of Microbacterium strains isolated from marine environment, the description of four new species and reclassification of four preexisting species.</title>
        <authorList>
            <person name="Lee S.D."/>
            <person name="Kim S.-M."/>
            <person name="Byeon Y.-S."/>
            <person name="Yang H.L."/>
            <person name="Kim I.S."/>
        </authorList>
    </citation>
    <scope>NUCLEOTIDE SEQUENCE [LARGE SCALE GENOMIC DNA]</scope>
    <source>
        <strain evidence="3 4">KACC 20514</strain>
    </source>
</reference>
<accession>A0AAJ2HIQ5</accession>
<sequence>MQVSAQSIDGEHYYSAELDPVTGEYALPNLPANAYRLQFSADPTWTENGVITPNLIPEYFNDTTDWTAAELISVDSTDIDGVDATLAQGRSISGVVELPQDVPAAWMQGVTVNASAGSGASQSASVDPETGQYTITGLLPDAYRVHFYSSSFWVGDERVTPNLVAEYFDGTTRYADATLVDVTTEDAGGVDASLSSGRSLSGTVTLPESVPTGWLNGVMVSANSADGSGGGYSSTFVDPSTGAYELVGLPSGSYKVQFQATSYWADGSYEHPNLVAEYFDNAADWSAASSIDLSEGDVEGIDAELSEGRSISGRVTLPSDADPEWIEDITVSASGITYASSKVDPETGMFAIVGLAPDTYEVKFAADSYCPPGDTCANLVTQYWQNAISPSQANRVDVTQESKSGIDASLSRGTEISGTVSLPSDAPADWLRGVYVSAQHATLPAVSVGQSVDPLTGAYTINRLPAGDYHVRFSAFSYWSDEGTVELNLGAEYYDDAFSVADATIVSTTAGNRSSVDAALDYGGAISGEVDVSSLRQMFPNSGFGLRLTDTTGLTEFYGFGDPMYADMIPFQMSNLAPGTYRLAIETSEWDSETETLRTTSSQFLRFGSQSSITIKVGETKQNLRLVARKPDAVLSGTVITAGLSNAPIDGILASALVYERVGNEWARKPAARFDTNTDGLTPYRIAVPSGTYTVGFETDFATTEVSAAEQWWRGKQSLASATPIVVGSGAEASGINGALGGAPFSDTAGHDFYAEIAWLASTGVTRGWTMPDGSVQFRPQQPILRGEMAAFLYRLAGEPEFNVPAKSPFVDVSTDHVFFKEIAWLAAEEISRGWDTPRGVEFRAESSTARDVMAAFLYRYQEESAYSPEGASPFRDVAAGRVFYPEIRWLAAEGISTGWDVGAGCREYRPMQNVLRSEMAAFLFRMENGGTLPITSSSCRL</sequence>
<dbReference type="EMBL" id="JAHWXH010000004">
    <property type="protein sequence ID" value="MDS0246931.1"/>
    <property type="molecule type" value="Genomic_DNA"/>
</dbReference>
<protein>
    <submittedName>
        <fullName evidence="3">S-layer homology domain-containing protein</fullName>
    </submittedName>
</protein>
<dbReference type="InterPro" id="IPR001119">
    <property type="entry name" value="SLH_dom"/>
</dbReference>
<dbReference type="GeneID" id="301459595"/>